<gene>
    <name evidence="2" type="ORF">ILEXP_LOCUS37015</name>
</gene>
<name>A0ABC8TK58_9AQUA</name>
<dbReference type="AlphaFoldDB" id="A0ABC8TK58"/>
<dbReference type="Proteomes" id="UP001642360">
    <property type="component" value="Unassembled WGS sequence"/>
</dbReference>
<evidence type="ECO:0000313" key="2">
    <source>
        <dbReference type="EMBL" id="CAK9167728.1"/>
    </source>
</evidence>
<feature type="compositionally biased region" description="Basic and acidic residues" evidence="1">
    <location>
        <begin position="59"/>
        <end position="72"/>
    </location>
</feature>
<comment type="caution">
    <text evidence="2">The sequence shown here is derived from an EMBL/GenBank/DDBJ whole genome shotgun (WGS) entry which is preliminary data.</text>
</comment>
<proteinExistence type="predicted"/>
<accession>A0ABC8TK58</accession>
<evidence type="ECO:0000256" key="1">
    <source>
        <dbReference type="SAM" id="MobiDB-lite"/>
    </source>
</evidence>
<keyword evidence="3" id="KW-1185">Reference proteome</keyword>
<reference evidence="2 3" key="1">
    <citation type="submission" date="2024-02" db="EMBL/GenBank/DDBJ databases">
        <authorList>
            <person name="Vignale AGUSTIN F."/>
            <person name="Sosa J E."/>
            <person name="Modenutti C."/>
        </authorList>
    </citation>
    <scope>NUCLEOTIDE SEQUENCE [LARGE SCALE GENOMIC DNA]</scope>
</reference>
<organism evidence="2 3">
    <name type="scientific">Ilex paraguariensis</name>
    <name type="common">yerba mate</name>
    <dbReference type="NCBI Taxonomy" id="185542"/>
    <lineage>
        <taxon>Eukaryota</taxon>
        <taxon>Viridiplantae</taxon>
        <taxon>Streptophyta</taxon>
        <taxon>Embryophyta</taxon>
        <taxon>Tracheophyta</taxon>
        <taxon>Spermatophyta</taxon>
        <taxon>Magnoliopsida</taxon>
        <taxon>eudicotyledons</taxon>
        <taxon>Gunneridae</taxon>
        <taxon>Pentapetalae</taxon>
        <taxon>asterids</taxon>
        <taxon>campanulids</taxon>
        <taxon>Aquifoliales</taxon>
        <taxon>Aquifoliaceae</taxon>
        <taxon>Ilex</taxon>
    </lineage>
</organism>
<evidence type="ECO:0000313" key="3">
    <source>
        <dbReference type="Proteomes" id="UP001642360"/>
    </source>
</evidence>
<protein>
    <submittedName>
        <fullName evidence="2">Uncharacterized protein</fullName>
    </submittedName>
</protein>
<sequence length="72" mass="8152">MAVGTIVCASLWSEFTAYEQSDERYNELSPKMKSPTSCPLFPRHDMDGRRKSLGPAHLRLSDPRTKKAVELN</sequence>
<dbReference type="EMBL" id="CAUOFW020004913">
    <property type="protein sequence ID" value="CAK9167728.1"/>
    <property type="molecule type" value="Genomic_DNA"/>
</dbReference>
<feature type="region of interest" description="Disordered" evidence="1">
    <location>
        <begin position="49"/>
        <end position="72"/>
    </location>
</feature>